<keyword evidence="6" id="KW-1185">Reference proteome</keyword>
<dbReference type="PANTHER" id="PTHR33392:SF6">
    <property type="entry name" value="POLYISOPRENYL-TEICHOIC ACID--PEPTIDOGLYCAN TEICHOIC ACID TRANSFERASE TAGU"/>
    <property type="match status" value="1"/>
</dbReference>
<dbReference type="InterPro" id="IPR050922">
    <property type="entry name" value="LytR/CpsA/Psr_CW_biosynth"/>
</dbReference>
<reference evidence="5 6" key="1">
    <citation type="submission" date="2019-03" db="EMBL/GenBank/DDBJ databases">
        <title>Genomic Encyclopedia of Type Strains, Phase IV (KMG-IV): sequencing the most valuable type-strain genomes for metagenomic binning, comparative biology and taxonomic classification.</title>
        <authorList>
            <person name="Goeker M."/>
        </authorList>
    </citation>
    <scope>NUCLEOTIDE SEQUENCE [LARGE SCALE GENOMIC DNA]</scope>
    <source>
        <strain evidence="5 6">DSM 24629</strain>
    </source>
</reference>
<dbReference type="InterPro" id="IPR004474">
    <property type="entry name" value="LytR_CpsA_psr"/>
</dbReference>
<dbReference type="Pfam" id="PF03816">
    <property type="entry name" value="LytR_cpsA_psr"/>
    <property type="match status" value="1"/>
</dbReference>
<name>A0A4R3MKW3_9FIRM</name>
<protein>
    <submittedName>
        <fullName evidence="5">LytR family transcriptional attenuator</fullName>
    </submittedName>
</protein>
<dbReference type="PANTHER" id="PTHR33392">
    <property type="entry name" value="POLYISOPRENYL-TEICHOIC ACID--PEPTIDOGLYCAN TEICHOIC ACID TRANSFERASE TAGU"/>
    <property type="match status" value="1"/>
</dbReference>
<dbReference type="NCBIfam" id="TIGR00350">
    <property type="entry name" value="lytR_cpsA_psr"/>
    <property type="match status" value="1"/>
</dbReference>
<dbReference type="RefSeq" id="WP_132253089.1">
    <property type="nucleotide sequence ID" value="NZ_SMAL01000007.1"/>
</dbReference>
<evidence type="ECO:0000256" key="2">
    <source>
        <dbReference type="SAM" id="MobiDB-lite"/>
    </source>
</evidence>
<keyword evidence="3" id="KW-0472">Membrane</keyword>
<accession>A0A4R3MKW3</accession>
<comment type="similarity">
    <text evidence="1">Belongs to the LytR/CpsA/Psr (LCP) family.</text>
</comment>
<comment type="caution">
    <text evidence="5">The sequence shown here is derived from an EMBL/GenBank/DDBJ whole genome shotgun (WGS) entry which is preliminary data.</text>
</comment>
<evidence type="ECO:0000313" key="5">
    <source>
        <dbReference type="EMBL" id="TCT14105.1"/>
    </source>
</evidence>
<feature type="region of interest" description="Disordered" evidence="2">
    <location>
        <begin position="34"/>
        <end position="65"/>
    </location>
</feature>
<keyword evidence="3" id="KW-1133">Transmembrane helix</keyword>
<evidence type="ECO:0000256" key="1">
    <source>
        <dbReference type="ARBA" id="ARBA00006068"/>
    </source>
</evidence>
<feature type="compositionally biased region" description="Low complexity" evidence="2">
    <location>
        <begin position="34"/>
        <end position="62"/>
    </location>
</feature>
<sequence>MKKTNNKFMYLIFSIGFIVLISASLLIGYANPHTNTPNNKPINNNNTNTNQQENNNTVVVPQPERPNSKLDSITGLIIGNDGSGFLVDVLMVAHLDTQTNEVKIVSVPRDLIIDFREEHFKHIKENNPRNRVLFCKLSELYAYLGHNEQALKDLIAVVEIIIGLEIDHYVKVDIDAFKDIVDIVDGVEFDVPENMFHEDPLQDLYINLRKGVQILDGNKAEQLVRFRGYRLGDLKRIEVQREFLSVLITKVLSESNLQEILSIVDTVYKYLETDISFFDILKYANYVVKVDTDNFMNTDNMITIPSSFIKINKIDYLEWKLEEANLKVKELID</sequence>
<evidence type="ECO:0000313" key="6">
    <source>
        <dbReference type="Proteomes" id="UP000294902"/>
    </source>
</evidence>
<dbReference type="Proteomes" id="UP000294902">
    <property type="component" value="Unassembled WGS sequence"/>
</dbReference>
<gene>
    <name evidence="5" type="ORF">EDC18_107174</name>
</gene>
<organism evidence="5 6">
    <name type="scientific">Natranaerovirga pectinivora</name>
    <dbReference type="NCBI Taxonomy" id="682400"/>
    <lineage>
        <taxon>Bacteria</taxon>
        <taxon>Bacillati</taxon>
        <taxon>Bacillota</taxon>
        <taxon>Clostridia</taxon>
        <taxon>Lachnospirales</taxon>
        <taxon>Natranaerovirgaceae</taxon>
        <taxon>Natranaerovirga</taxon>
    </lineage>
</organism>
<dbReference type="EMBL" id="SMAL01000007">
    <property type="protein sequence ID" value="TCT14105.1"/>
    <property type="molecule type" value="Genomic_DNA"/>
</dbReference>
<dbReference type="AlphaFoldDB" id="A0A4R3MKW3"/>
<proteinExistence type="inferred from homology"/>
<evidence type="ECO:0000256" key="3">
    <source>
        <dbReference type="SAM" id="Phobius"/>
    </source>
</evidence>
<evidence type="ECO:0000259" key="4">
    <source>
        <dbReference type="Pfam" id="PF03816"/>
    </source>
</evidence>
<feature type="domain" description="Cell envelope-related transcriptional attenuator" evidence="4">
    <location>
        <begin position="88"/>
        <end position="252"/>
    </location>
</feature>
<dbReference type="Gene3D" id="3.40.630.190">
    <property type="entry name" value="LCP protein"/>
    <property type="match status" value="1"/>
</dbReference>
<dbReference type="OrthoDB" id="9782542at2"/>
<keyword evidence="3" id="KW-0812">Transmembrane</keyword>
<feature type="transmembrane region" description="Helical" evidence="3">
    <location>
        <begin position="9"/>
        <end position="30"/>
    </location>
</feature>